<evidence type="ECO:0000313" key="3">
    <source>
        <dbReference type="EMBL" id="MBE1514251.1"/>
    </source>
</evidence>
<feature type="region of interest" description="Disordered" evidence="1">
    <location>
        <begin position="1"/>
        <end position="37"/>
    </location>
</feature>
<keyword evidence="2" id="KW-0472">Membrane</keyword>
<feature type="compositionally biased region" description="Polar residues" evidence="1">
    <location>
        <begin position="375"/>
        <end position="392"/>
    </location>
</feature>
<evidence type="ECO:0000256" key="1">
    <source>
        <dbReference type="SAM" id="MobiDB-lite"/>
    </source>
</evidence>
<reference evidence="3 4" key="1">
    <citation type="submission" date="2020-10" db="EMBL/GenBank/DDBJ databases">
        <title>Sequencing the genomes of 1000 actinobacteria strains.</title>
        <authorList>
            <person name="Klenk H.-P."/>
        </authorList>
    </citation>
    <scope>NUCLEOTIDE SEQUENCE [LARGE SCALE GENOMIC DNA]</scope>
    <source>
        <strain evidence="3 4">DSM 15474</strain>
    </source>
</reference>
<feature type="transmembrane region" description="Helical" evidence="2">
    <location>
        <begin position="298"/>
        <end position="331"/>
    </location>
</feature>
<feature type="transmembrane region" description="Helical" evidence="2">
    <location>
        <begin position="164"/>
        <end position="184"/>
    </location>
</feature>
<sequence>MIRTAATHRGARRQSSTTSSWSAPSGPEDPPEAEPLSPGRVFPLRRMVADELFSAAVAVIRRSPRAVLGVPFLAGLLNFGFTLALMVLLPSSSFMRMLTDPSAFEDPDLALGIAADTAFIWLTLASGMLTSLVLTAAAAYMVLPTLRAAYGLRTSMAQTMRLRWGRLGPVVVNLIVLGLLLSIFTLPVIVVAVLLLVITLFIGAVVVFPALFLALCWVTAAVMYSPAAVIVERLGPLAAIARSWRLNRGRWWRNIGLVALLYVILGIVFTIASAPLMITVAAADILQGSALPPASGEWASFLVFALTELYGTVVTTLFIGVVGTVVALMYLNARIRQEALDVTLLAAAEAPNRREQNAEDRLVPGSIEHLREHFQQTSAPHQSTPPGSSTHPATLPGSPQHPATQSPQGVDQHAAGTR</sequence>
<dbReference type="EMBL" id="JADBEE010000001">
    <property type="protein sequence ID" value="MBE1514251.1"/>
    <property type="molecule type" value="Genomic_DNA"/>
</dbReference>
<feature type="region of interest" description="Disordered" evidence="1">
    <location>
        <begin position="373"/>
        <end position="418"/>
    </location>
</feature>
<evidence type="ECO:0000256" key="2">
    <source>
        <dbReference type="SAM" id="Phobius"/>
    </source>
</evidence>
<feature type="transmembrane region" description="Helical" evidence="2">
    <location>
        <begin position="190"/>
        <end position="218"/>
    </location>
</feature>
<dbReference type="Proteomes" id="UP000636579">
    <property type="component" value="Unassembled WGS sequence"/>
</dbReference>
<protein>
    <recommendedName>
        <fullName evidence="5">Glycerophosphoryl diester phosphodiesterase membrane domain-containing protein</fullName>
    </recommendedName>
</protein>
<proteinExistence type="predicted"/>
<feature type="transmembrane region" description="Helical" evidence="2">
    <location>
        <begin position="66"/>
        <end position="89"/>
    </location>
</feature>
<keyword evidence="2" id="KW-1133">Transmembrane helix</keyword>
<feature type="transmembrane region" description="Helical" evidence="2">
    <location>
        <begin position="118"/>
        <end position="143"/>
    </location>
</feature>
<name>A0ABR9J5H9_9MICC</name>
<keyword evidence="2" id="KW-0812">Transmembrane</keyword>
<organism evidence="3 4">
    <name type="scientific">Nesterenkonia halotolerans</name>
    <dbReference type="NCBI Taxonomy" id="225325"/>
    <lineage>
        <taxon>Bacteria</taxon>
        <taxon>Bacillati</taxon>
        <taxon>Actinomycetota</taxon>
        <taxon>Actinomycetes</taxon>
        <taxon>Micrococcales</taxon>
        <taxon>Micrococcaceae</taxon>
        <taxon>Nesterenkonia</taxon>
    </lineage>
</organism>
<accession>A0ABR9J5H9</accession>
<dbReference type="RefSeq" id="WP_192591024.1">
    <property type="nucleotide sequence ID" value="NZ_JADBEE010000001.1"/>
</dbReference>
<keyword evidence="4" id="KW-1185">Reference proteome</keyword>
<evidence type="ECO:0008006" key="5">
    <source>
        <dbReference type="Google" id="ProtNLM"/>
    </source>
</evidence>
<feature type="transmembrane region" description="Helical" evidence="2">
    <location>
        <begin position="255"/>
        <end position="278"/>
    </location>
</feature>
<evidence type="ECO:0000313" key="4">
    <source>
        <dbReference type="Proteomes" id="UP000636579"/>
    </source>
</evidence>
<feature type="compositionally biased region" description="Low complexity" evidence="1">
    <location>
        <begin position="15"/>
        <end position="25"/>
    </location>
</feature>
<comment type="caution">
    <text evidence="3">The sequence shown here is derived from an EMBL/GenBank/DDBJ whole genome shotgun (WGS) entry which is preliminary data.</text>
</comment>
<gene>
    <name evidence="3" type="ORF">H4W26_001006</name>
</gene>